<feature type="coiled-coil region" evidence="1">
    <location>
        <begin position="26"/>
        <end position="53"/>
    </location>
</feature>
<dbReference type="PANTHER" id="PTHR36508">
    <property type="entry name" value="PROTEIN SLYX"/>
    <property type="match status" value="1"/>
</dbReference>
<sequence length="67" mass="7840">MEDRIIELEIRLAHQDALLADLSDVLYRQGREIDTLRLEMQRLREQLRAQTASNIALPSEETPPPHY</sequence>
<organism evidence="2 3">
    <name type="scientific">Plasticicumulans acidivorans</name>
    <dbReference type="NCBI Taxonomy" id="886464"/>
    <lineage>
        <taxon>Bacteria</taxon>
        <taxon>Pseudomonadati</taxon>
        <taxon>Pseudomonadota</taxon>
        <taxon>Gammaproteobacteria</taxon>
        <taxon>Candidatus Competibacteraceae</taxon>
        <taxon>Plasticicumulans</taxon>
    </lineage>
</organism>
<keyword evidence="3" id="KW-1185">Reference proteome</keyword>
<dbReference type="RefSeq" id="WP_110018446.1">
    <property type="nucleotide sequence ID" value="NZ_QGTJ01000005.1"/>
</dbReference>
<accession>A0A317MUS2</accession>
<dbReference type="OrthoDB" id="5771733at2"/>
<dbReference type="Pfam" id="PF04102">
    <property type="entry name" value="SlyX"/>
    <property type="match status" value="1"/>
</dbReference>
<dbReference type="EMBL" id="QGTJ01000005">
    <property type="protein sequence ID" value="PWV61658.1"/>
    <property type="molecule type" value="Genomic_DNA"/>
</dbReference>
<dbReference type="AlphaFoldDB" id="A0A317MUS2"/>
<dbReference type="InterPro" id="IPR007236">
    <property type="entry name" value="SlyX"/>
</dbReference>
<gene>
    <name evidence="2" type="ORF">C7443_10586</name>
</gene>
<evidence type="ECO:0000313" key="3">
    <source>
        <dbReference type="Proteomes" id="UP000246569"/>
    </source>
</evidence>
<evidence type="ECO:0000256" key="1">
    <source>
        <dbReference type="SAM" id="Coils"/>
    </source>
</evidence>
<reference evidence="2 3" key="1">
    <citation type="submission" date="2018-05" db="EMBL/GenBank/DDBJ databases">
        <title>Genomic Encyclopedia of Type Strains, Phase IV (KMG-IV): sequencing the most valuable type-strain genomes for metagenomic binning, comparative biology and taxonomic classification.</title>
        <authorList>
            <person name="Goeker M."/>
        </authorList>
    </citation>
    <scope>NUCLEOTIDE SEQUENCE [LARGE SCALE GENOMIC DNA]</scope>
    <source>
        <strain evidence="2 3">DSM 23606</strain>
    </source>
</reference>
<dbReference type="Proteomes" id="UP000246569">
    <property type="component" value="Unassembled WGS sequence"/>
</dbReference>
<comment type="caution">
    <text evidence="2">The sequence shown here is derived from an EMBL/GenBank/DDBJ whole genome shotgun (WGS) entry which is preliminary data.</text>
</comment>
<keyword evidence="1" id="KW-0175">Coiled coil</keyword>
<proteinExistence type="predicted"/>
<name>A0A317MUS2_9GAMM</name>
<dbReference type="PANTHER" id="PTHR36508:SF1">
    <property type="entry name" value="PROTEIN SLYX"/>
    <property type="match status" value="1"/>
</dbReference>
<evidence type="ECO:0000313" key="2">
    <source>
        <dbReference type="EMBL" id="PWV61658.1"/>
    </source>
</evidence>
<protein>
    <submittedName>
        <fullName evidence="2">SlyX protein</fullName>
    </submittedName>
</protein>
<dbReference type="Gene3D" id="1.20.5.300">
    <property type="match status" value="1"/>
</dbReference>